<keyword evidence="6" id="KW-0464">Manganese</keyword>
<evidence type="ECO:0000256" key="9">
    <source>
        <dbReference type="SAM" id="MobiDB-lite"/>
    </source>
</evidence>
<evidence type="ECO:0000256" key="5">
    <source>
        <dbReference type="ARBA" id="ARBA00022840"/>
    </source>
</evidence>
<evidence type="ECO:0000256" key="3">
    <source>
        <dbReference type="ARBA" id="ARBA00022741"/>
    </source>
</evidence>
<evidence type="ECO:0000256" key="1">
    <source>
        <dbReference type="ARBA" id="ARBA00001936"/>
    </source>
</evidence>
<feature type="domain" description="ATP-grasp" evidence="10">
    <location>
        <begin position="113"/>
        <end position="298"/>
    </location>
</feature>
<comment type="caution">
    <text evidence="11">The sequence shown here is derived from an EMBL/GenBank/DDBJ whole genome shotgun (WGS) entry which is preliminary data.</text>
</comment>
<keyword evidence="12" id="KW-1185">Reference proteome</keyword>
<dbReference type="PANTHER" id="PTHR11609">
    <property type="entry name" value="PURINE BIOSYNTHESIS PROTEIN 6/7, PUR6/7"/>
    <property type="match status" value="1"/>
</dbReference>
<dbReference type="EMBL" id="JQBW01000010">
    <property type="protein sequence ID" value="KRN58221.1"/>
    <property type="molecule type" value="Genomic_DNA"/>
</dbReference>
<dbReference type="InterPro" id="IPR011761">
    <property type="entry name" value="ATP-grasp"/>
</dbReference>
<dbReference type="InterPro" id="IPR016185">
    <property type="entry name" value="PreATP-grasp_dom_sf"/>
</dbReference>
<dbReference type="AlphaFoldDB" id="A0A0R2I9X0"/>
<dbReference type="PROSITE" id="PS50975">
    <property type="entry name" value="ATP_GRASP"/>
    <property type="match status" value="1"/>
</dbReference>
<dbReference type="SUPFAM" id="SSF52440">
    <property type="entry name" value="PreATP-grasp domain"/>
    <property type="match status" value="1"/>
</dbReference>
<evidence type="ECO:0000256" key="8">
    <source>
        <dbReference type="PROSITE-ProRule" id="PRU00409"/>
    </source>
</evidence>
<proteinExistence type="predicted"/>
<protein>
    <submittedName>
        <fullName evidence="11">Phosphoribosylglycinamide formyltransferase 2</fullName>
    </submittedName>
</protein>
<dbReference type="STRING" id="396268.IV45_GL000666"/>
<evidence type="ECO:0000256" key="4">
    <source>
        <dbReference type="ARBA" id="ARBA00022755"/>
    </source>
</evidence>
<dbReference type="Gene3D" id="3.30.470.20">
    <property type="entry name" value="ATP-grasp fold, B domain"/>
    <property type="match status" value="1"/>
</dbReference>
<dbReference type="Pfam" id="PF02222">
    <property type="entry name" value="ATP-grasp"/>
    <property type="match status" value="1"/>
</dbReference>
<feature type="compositionally biased region" description="Acidic residues" evidence="9">
    <location>
        <begin position="423"/>
        <end position="436"/>
    </location>
</feature>
<dbReference type="GO" id="GO:0046872">
    <property type="term" value="F:metal ion binding"/>
    <property type="evidence" value="ECO:0007669"/>
    <property type="project" value="InterPro"/>
</dbReference>
<sequence>MMSTNALYLGKTLGIMGIDRNGQRLIMNAKDAGLNVGVYLDHPEPETTKLADFTIIGNYRDKDKLTEFGQNCDVVLYETPAIDSIVLRYLSKFCTISQGIDPLEIMQDRLMERAFLDQVNVNVAPYVTVISLDDIYQSIDSIGYPAILRPIQRGLGEQSLMIKKQSDIARAADFIQGGTYLLESWIEHAAEYSIIIAVDNNGVSQYPLIEQEFDGNCQLVAAKAPATVPDDMYQEMKRIADSIGEHLGYHGILAVDFYVTSTDNLYIKDIHPGLTTAGNVFAMATNVSQEEQEIRIASGQPIHFIKTMQPIIFLIGRQKQQAALERQELIRNNWKISFFESQKNDPDAVCAYVWASSPDDNLDELQDQIDDTEVWLPMNAEEESTDSAADDEQLGAEPQFEDKPQPSAAPIQPDLEIFPDKDPDQDEDNDNDDADK</sequence>
<dbReference type="GO" id="GO:0005524">
    <property type="term" value="F:ATP binding"/>
    <property type="evidence" value="ECO:0007669"/>
    <property type="project" value="UniProtKB-UniRule"/>
</dbReference>
<evidence type="ECO:0000256" key="2">
    <source>
        <dbReference type="ARBA" id="ARBA00001946"/>
    </source>
</evidence>
<comment type="cofactor">
    <cofactor evidence="1">
        <name>Mn(2+)</name>
        <dbReference type="ChEBI" id="CHEBI:29035"/>
    </cofactor>
</comment>
<dbReference type="SUPFAM" id="SSF56059">
    <property type="entry name" value="Glutathione synthetase ATP-binding domain-like"/>
    <property type="match status" value="1"/>
</dbReference>
<dbReference type="GO" id="GO:0005829">
    <property type="term" value="C:cytosol"/>
    <property type="evidence" value="ECO:0007669"/>
    <property type="project" value="TreeGrafter"/>
</dbReference>
<dbReference type="Pfam" id="PF22660">
    <property type="entry name" value="RS_preATP-grasp-like"/>
    <property type="match status" value="1"/>
</dbReference>
<dbReference type="GO" id="GO:0006164">
    <property type="term" value="P:purine nucleotide biosynthetic process"/>
    <property type="evidence" value="ECO:0007669"/>
    <property type="project" value="UniProtKB-KW"/>
</dbReference>
<dbReference type="Gene3D" id="3.40.50.20">
    <property type="match status" value="1"/>
</dbReference>
<dbReference type="InterPro" id="IPR013815">
    <property type="entry name" value="ATP_grasp_subdomain_1"/>
</dbReference>
<comment type="pathway">
    <text evidence="7">Purine metabolism.</text>
</comment>
<evidence type="ECO:0000313" key="11">
    <source>
        <dbReference type="EMBL" id="KRN58221.1"/>
    </source>
</evidence>
<keyword evidence="3 8" id="KW-0547">Nucleotide-binding</keyword>
<feature type="compositionally biased region" description="Acidic residues" evidence="9">
    <location>
        <begin position="380"/>
        <end position="394"/>
    </location>
</feature>
<dbReference type="GO" id="GO:0016740">
    <property type="term" value="F:transferase activity"/>
    <property type="evidence" value="ECO:0007669"/>
    <property type="project" value="UniProtKB-KW"/>
</dbReference>
<evidence type="ECO:0000256" key="7">
    <source>
        <dbReference type="ARBA" id="ARBA00025704"/>
    </source>
</evidence>
<gene>
    <name evidence="11" type="ORF">IV45_GL000666</name>
</gene>
<organism evidence="11 12">
    <name type="scientific">Limosilactobacillus secaliphilus</name>
    <dbReference type="NCBI Taxonomy" id="396268"/>
    <lineage>
        <taxon>Bacteria</taxon>
        <taxon>Bacillati</taxon>
        <taxon>Bacillota</taxon>
        <taxon>Bacilli</taxon>
        <taxon>Lactobacillales</taxon>
        <taxon>Lactobacillaceae</taxon>
        <taxon>Limosilactobacillus</taxon>
    </lineage>
</organism>
<evidence type="ECO:0000259" key="10">
    <source>
        <dbReference type="PROSITE" id="PS50975"/>
    </source>
</evidence>
<keyword evidence="11" id="KW-0808">Transferase</keyword>
<dbReference type="Proteomes" id="UP000050934">
    <property type="component" value="Unassembled WGS sequence"/>
</dbReference>
<keyword evidence="5 8" id="KW-0067">ATP-binding</keyword>
<dbReference type="Gene3D" id="3.30.1490.20">
    <property type="entry name" value="ATP-grasp fold, A domain"/>
    <property type="match status" value="1"/>
</dbReference>
<dbReference type="InterPro" id="IPR054350">
    <property type="entry name" value="PurT/PurK_preATP-grasp"/>
</dbReference>
<dbReference type="PANTHER" id="PTHR11609:SF5">
    <property type="entry name" value="PHOSPHORIBOSYLAMINOIMIDAZOLE CARBOXYLASE"/>
    <property type="match status" value="1"/>
</dbReference>
<reference evidence="11 12" key="1">
    <citation type="journal article" date="2015" name="Genome Announc.">
        <title>Expanding the biotechnology potential of lactobacilli through comparative genomics of 213 strains and associated genera.</title>
        <authorList>
            <person name="Sun Z."/>
            <person name="Harris H.M."/>
            <person name="McCann A."/>
            <person name="Guo C."/>
            <person name="Argimon S."/>
            <person name="Zhang W."/>
            <person name="Yang X."/>
            <person name="Jeffery I.B."/>
            <person name="Cooney J.C."/>
            <person name="Kagawa T.F."/>
            <person name="Liu W."/>
            <person name="Song Y."/>
            <person name="Salvetti E."/>
            <person name="Wrobel A."/>
            <person name="Rasinkangas P."/>
            <person name="Parkhill J."/>
            <person name="Rea M.C."/>
            <person name="O'Sullivan O."/>
            <person name="Ritari J."/>
            <person name="Douillard F.P."/>
            <person name="Paul Ross R."/>
            <person name="Yang R."/>
            <person name="Briner A.E."/>
            <person name="Felis G.E."/>
            <person name="de Vos W.M."/>
            <person name="Barrangou R."/>
            <person name="Klaenhammer T.R."/>
            <person name="Caufield P.W."/>
            <person name="Cui Y."/>
            <person name="Zhang H."/>
            <person name="O'Toole P.W."/>
        </authorList>
    </citation>
    <scope>NUCLEOTIDE SEQUENCE [LARGE SCALE GENOMIC DNA]</scope>
    <source>
        <strain evidence="11 12">DSM 17896</strain>
    </source>
</reference>
<dbReference type="PATRIC" id="fig|396268.3.peg.675"/>
<feature type="region of interest" description="Disordered" evidence="9">
    <location>
        <begin position="379"/>
        <end position="436"/>
    </location>
</feature>
<name>A0A0R2I9X0_9LACO</name>
<keyword evidence="4" id="KW-0658">Purine biosynthesis</keyword>
<evidence type="ECO:0000256" key="6">
    <source>
        <dbReference type="ARBA" id="ARBA00023211"/>
    </source>
</evidence>
<accession>A0A0R2I9X0</accession>
<evidence type="ECO:0000313" key="12">
    <source>
        <dbReference type="Proteomes" id="UP000050934"/>
    </source>
</evidence>
<comment type="cofactor">
    <cofactor evidence="2">
        <name>Mg(2+)</name>
        <dbReference type="ChEBI" id="CHEBI:18420"/>
    </cofactor>
</comment>
<dbReference type="InterPro" id="IPR003135">
    <property type="entry name" value="ATP-grasp_carboxylate-amine"/>
</dbReference>